<evidence type="ECO:0000313" key="1">
    <source>
        <dbReference type="EMBL" id="ARQ06820.1"/>
    </source>
</evidence>
<dbReference type="EMBL" id="CP021059">
    <property type="protein sequence ID" value="ARQ06820.1"/>
    <property type="molecule type" value="Genomic_DNA"/>
</dbReference>
<evidence type="ECO:0008006" key="3">
    <source>
        <dbReference type="Google" id="ProtNLM"/>
    </source>
</evidence>
<dbReference type="STRING" id="1855823.MCCS_11740"/>
<sequence length="72" mass="8111">MKTLQLNFVTEIGKNYTMTIVSPKEGLTSEEVLQVMESLISQNYITTTSGALKTIKSAKLIDRTEQILFENK</sequence>
<dbReference type="GeneID" id="35295303"/>
<dbReference type="InterPro" id="IPR021321">
    <property type="entry name" value="DUF2922"/>
</dbReference>
<evidence type="ECO:0000313" key="2">
    <source>
        <dbReference type="Proteomes" id="UP000194154"/>
    </source>
</evidence>
<accession>A0A1W7ACK6</accession>
<dbReference type="KEGG" id="mcak:MCCS_11740"/>
<gene>
    <name evidence="1" type="ORF">MCCS_11740</name>
</gene>
<dbReference type="RefSeq" id="WP_086042466.1">
    <property type="nucleotide sequence ID" value="NZ_CBCRZA010000005.1"/>
</dbReference>
<protein>
    <recommendedName>
        <fullName evidence="3">DUF2922 domain-containing protein</fullName>
    </recommendedName>
</protein>
<dbReference type="Proteomes" id="UP000194154">
    <property type="component" value="Chromosome"/>
</dbReference>
<dbReference type="Pfam" id="PF11148">
    <property type="entry name" value="DUF2922"/>
    <property type="match status" value="1"/>
</dbReference>
<name>A0A1W7ACK6_9STAP</name>
<dbReference type="OrthoDB" id="2454247at2"/>
<proteinExistence type="predicted"/>
<keyword evidence="2" id="KW-1185">Reference proteome</keyword>
<organism evidence="1 2">
    <name type="scientific">Macrococcoides canis</name>
    <dbReference type="NCBI Taxonomy" id="1855823"/>
    <lineage>
        <taxon>Bacteria</taxon>
        <taxon>Bacillati</taxon>
        <taxon>Bacillota</taxon>
        <taxon>Bacilli</taxon>
        <taxon>Bacillales</taxon>
        <taxon>Staphylococcaceae</taxon>
        <taxon>Macrococcoides</taxon>
    </lineage>
</organism>
<reference evidence="1 2" key="1">
    <citation type="journal article" date="2017" name="Int. J. Syst. Evol. Microbiol.">
        <title>Macrococcus canis sp. nov., a skin bacterium associated with infections in dogs.</title>
        <authorList>
            <person name="Gobeli Brawand S."/>
            <person name="Cotting K."/>
            <person name="Gomez-Sanz E."/>
            <person name="Collaud A."/>
            <person name="Thomann A."/>
            <person name="Brodard I."/>
            <person name="Rodriguez-Campos S."/>
            <person name="Strauss C."/>
            <person name="Perreten V."/>
        </authorList>
    </citation>
    <scope>NUCLEOTIDE SEQUENCE [LARGE SCALE GENOMIC DNA]</scope>
    <source>
        <strain evidence="1 2">KM45013</strain>
    </source>
</reference>
<dbReference type="AlphaFoldDB" id="A0A1W7ACK6"/>